<comment type="catalytic activity">
    <reaction evidence="16 17">
        <text>L-seryl-[protein] + ATP = O-phospho-L-seryl-[protein] + ADP + H(+)</text>
        <dbReference type="Rhea" id="RHEA:17989"/>
        <dbReference type="Rhea" id="RHEA-COMP:9863"/>
        <dbReference type="Rhea" id="RHEA-COMP:11604"/>
        <dbReference type="ChEBI" id="CHEBI:15378"/>
        <dbReference type="ChEBI" id="CHEBI:29999"/>
        <dbReference type="ChEBI" id="CHEBI:30616"/>
        <dbReference type="ChEBI" id="CHEBI:83421"/>
        <dbReference type="ChEBI" id="CHEBI:456216"/>
        <dbReference type="EC" id="2.7.11.1"/>
    </reaction>
</comment>
<dbReference type="Pfam" id="PF00069">
    <property type="entry name" value="Pkinase"/>
    <property type="match status" value="1"/>
</dbReference>
<dbReference type="InterPro" id="IPR011009">
    <property type="entry name" value="Kinase-like_dom_sf"/>
</dbReference>
<dbReference type="OrthoDB" id="4062651at2759"/>
<keyword evidence="4 17" id="KW-0808">Transferase</keyword>
<dbReference type="SMART" id="SM00108">
    <property type="entry name" value="B_lectin"/>
    <property type="match status" value="1"/>
</dbReference>
<proteinExistence type="inferred from homology"/>
<evidence type="ECO:0000256" key="2">
    <source>
        <dbReference type="ARBA" id="ARBA00022527"/>
    </source>
</evidence>
<dbReference type="InterPro" id="IPR051343">
    <property type="entry name" value="G-type_lectin_kinases/EP1-like"/>
</dbReference>
<dbReference type="GO" id="GO:0048544">
    <property type="term" value="P:recognition of pollen"/>
    <property type="evidence" value="ECO:0007669"/>
    <property type="project" value="InterPro"/>
</dbReference>
<evidence type="ECO:0000256" key="3">
    <source>
        <dbReference type="ARBA" id="ARBA00022536"/>
    </source>
</evidence>
<feature type="domain" description="Protein kinase" evidence="20">
    <location>
        <begin position="510"/>
        <end position="765"/>
    </location>
</feature>
<evidence type="ECO:0000256" key="7">
    <source>
        <dbReference type="ARBA" id="ARBA00022741"/>
    </source>
</evidence>
<dbReference type="CDD" id="cd01098">
    <property type="entry name" value="PAN_AP_plant"/>
    <property type="match status" value="1"/>
</dbReference>
<evidence type="ECO:0000256" key="19">
    <source>
        <dbReference type="SAM" id="Phobius"/>
    </source>
</evidence>
<dbReference type="Proteomes" id="UP000231279">
    <property type="component" value="Unassembled WGS sequence"/>
</dbReference>
<keyword evidence="7 17" id="KW-0547">Nucleotide-binding</keyword>
<sequence length="819" mass="92216">MSSSSSLRTQLILQLLLTDFFAVYSLFIDYPSADLPSSWLNTPSTAKGNWKFSDNTSIRPILALGKNDFPNFCFGFFNNGTANTFFLAILKIPNKVDSNFSTYNFPPVVVWSANGNSPVKENATLDLTDSGLILKDSNGVPVWVGGTSGLFRLELGFNGNLRLFNEQNLTIWESFQEPTNTWLPGQQLLPNQNLKSSISTYDLGKGLFSLRLSNDSIECYVDSNPGQRYCSLLTIPYHTSFPFGLGSLNRSGEAVTYYASPQYFQYLRLQPNGSLNVFLFIDNKETFYFDLLYDQRVGDCDYPVVCGRYGVCNETKCSCAGESNGSTTFFRQVNASQANLGCQPVNQISCVDVKNHGFLELSNVNYFSFPRRFSNVDASGCRNRCLRDCSCKAYRYRDDVSKGKCSFTTEVFSLKATSNEDKLPYTAVTYVKVQIPIAKNGKSSSISRVVLLLTVLASGIVLLSLGACCCYVARRKNRAILMESEGEKSTIDIPPVVRRFSFENLKAIADDFRVQLGKGGYGEVFEGTLENGTKVAVKRLFDKGKTEFLPEVKTIGRVHHFNLVRLVGYCAEGSNRLLVYEYMDKGSLDKWIFNQNRERNLSWELKWRIILGIAKGLEYLHEHCNPKILHFDIKPQNILLDEEFNVKIADFGLAKWIDRDQSNVSTLVKGTRGYMAPELIAGKNVSVKVDVYSFGIVILEIIFGHKNTNVYQNEEYLMDEIKRMAEEGRLVELIDNCNEDLKANRSAAVKAVEIGIRCLQPHNIRPSIPVVVKLLEGMIDVEPILDYAFLSMFYDPCYPKMVYHRTSTHVVDSVLSEPR</sequence>
<dbReference type="GO" id="GO:0004674">
    <property type="term" value="F:protein serine/threonine kinase activity"/>
    <property type="evidence" value="ECO:0007669"/>
    <property type="project" value="UniProtKB-KW"/>
</dbReference>
<dbReference type="InterPro" id="IPR017441">
    <property type="entry name" value="Protein_kinase_ATP_BS"/>
</dbReference>
<keyword evidence="8 17" id="KW-0418">Kinase</keyword>
<dbReference type="Pfam" id="PF01453">
    <property type="entry name" value="B_lectin"/>
    <property type="match status" value="1"/>
</dbReference>
<dbReference type="EC" id="2.7.11.1" evidence="17"/>
<accession>A0A2G9H3N1</accession>
<evidence type="ECO:0000256" key="13">
    <source>
        <dbReference type="ARBA" id="ARBA00023170"/>
    </source>
</evidence>
<dbReference type="STRING" id="429701.A0A2G9H3N1"/>
<evidence type="ECO:0000259" key="20">
    <source>
        <dbReference type="PROSITE" id="PS50011"/>
    </source>
</evidence>
<dbReference type="GO" id="GO:0106310">
    <property type="term" value="F:protein serine kinase activity"/>
    <property type="evidence" value="ECO:0007669"/>
    <property type="project" value="RHEA"/>
</dbReference>
<keyword evidence="13" id="KW-0675">Receptor</keyword>
<keyword evidence="11 19" id="KW-0472">Membrane</keyword>
<evidence type="ECO:0000256" key="8">
    <source>
        <dbReference type="ARBA" id="ARBA00022777"/>
    </source>
</evidence>
<dbReference type="Gene3D" id="3.30.200.20">
    <property type="entry name" value="Phosphorylase Kinase, domain 1"/>
    <property type="match status" value="1"/>
</dbReference>
<dbReference type="Pfam" id="PF00954">
    <property type="entry name" value="S_locus_glycop"/>
    <property type="match status" value="1"/>
</dbReference>
<dbReference type="Gene3D" id="1.10.510.10">
    <property type="entry name" value="Transferase(Phosphotransferase) domain 1"/>
    <property type="match status" value="1"/>
</dbReference>
<dbReference type="PANTHER" id="PTHR47976:SF30">
    <property type="entry name" value="RECEPTOR-LIKE SERINE_THREONINE-PROTEIN KINASE"/>
    <property type="match status" value="1"/>
</dbReference>
<comment type="caution">
    <text evidence="22">The sequence shown here is derived from an EMBL/GenBank/DDBJ whole genome shotgun (WGS) entry which is preliminary data.</text>
</comment>
<dbReference type="InterPro" id="IPR024171">
    <property type="entry name" value="SRK-like_kinase"/>
</dbReference>
<dbReference type="Gene3D" id="2.90.10.30">
    <property type="match status" value="1"/>
</dbReference>
<dbReference type="Pfam" id="PF08276">
    <property type="entry name" value="PAN_2"/>
    <property type="match status" value="1"/>
</dbReference>
<dbReference type="PANTHER" id="PTHR47976">
    <property type="entry name" value="G-TYPE LECTIN S-RECEPTOR-LIKE SERINE/THREONINE-PROTEIN KINASE SD2-5"/>
    <property type="match status" value="1"/>
</dbReference>
<keyword evidence="9 17" id="KW-0067">ATP-binding</keyword>
<dbReference type="AlphaFoldDB" id="A0A2G9H3N1"/>
<comment type="subcellular location">
    <subcellularLocation>
        <location evidence="1">Membrane</location>
        <topology evidence="1">Single-pass membrane protein</topology>
    </subcellularLocation>
</comment>
<dbReference type="InterPro" id="IPR036426">
    <property type="entry name" value="Bulb-type_lectin_dom_sf"/>
</dbReference>
<evidence type="ECO:0000256" key="6">
    <source>
        <dbReference type="ARBA" id="ARBA00022729"/>
    </source>
</evidence>
<dbReference type="EMBL" id="NKXS01002785">
    <property type="protein sequence ID" value="PIN12121.1"/>
    <property type="molecule type" value="Genomic_DNA"/>
</dbReference>
<keyword evidence="14" id="KW-0325">Glycoprotein</keyword>
<dbReference type="SUPFAM" id="SSF51110">
    <property type="entry name" value="alpha-D-mannose-specific plant lectins"/>
    <property type="match status" value="1"/>
</dbReference>
<dbReference type="SMART" id="SM00220">
    <property type="entry name" value="S_TKc"/>
    <property type="match status" value="1"/>
</dbReference>
<evidence type="ECO:0000256" key="4">
    <source>
        <dbReference type="ARBA" id="ARBA00022679"/>
    </source>
</evidence>
<dbReference type="InterPro" id="IPR003609">
    <property type="entry name" value="Pan_app"/>
</dbReference>
<dbReference type="GO" id="GO:0016020">
    <property type="term" value="C:membrane"/>
    <property type="evidence" value="ECO:0007669"/>
    <property type="project" value="UniProtKB-SubCell"/>
</dbReference>
<keyword evidence="5 19" id="KW-0812">Transmembrane</keyword>
<dbReference type="GO" id="GO:0005524">
    <property type="term" value="F:ATP binding"/>
    <property type="evidence" value="ECO:0007669"/>
    <property type="project" value="UniProtKB-UniRule"/>
</dbReference>
<keyword evidence="6" id="KW-0732">Signal</keyword>
<evidence type="ECO:0000256" key="12">
    <source>
        <dbReference type="ARBA" id="ARBA00023157"/>
    </source>
</evidence>
<feature type="transmembrane region" description="Helical" evidence="19">
    <location>
        <begin position="449"/>
        <end position="473"/>
    </location>
</feature>
<dbReference type="PROSITE" id="PS50948">
    <property type="entry name" value="PAN"/>
    <property type="match status" value="1"/>
</dbReference>
<dbReference type="InterPro" id="IPR008271">
    <property type="entry name" value="Ser/Thr_kinase_AS"/>
</dbReference>
<dbReference type="CDD" id="cd14066">
    <property type="entry name" value="STKc_IRAK"/>
    <property type="match status" value="1"/>
</dbReference>
<evidence type="ECO:0000256" key="15">
    <source>
        <dbReference type="ARBA" id="ARBA00047899"/>
    </source>
</evidence>
<evidence type="ECO:0000256" key="11">
    <source>
        <dbReference type="ARBA" id="ARBA00023136"/>
    </source>
</evidence>
<reference evidence="23" key="1">
    <citation type="journal article" date="2018" name="Gigascience">
        <title>Genome assembly of the Pink Ipe (Handroanthus impetiginosus, Bignoniaceae), a highly valued, ecologically keystone Neotropical timber forest tree.</title>
        <authorList>
            <person name="Silva-Junior O.B."/>
            <person name="Grattapaglia D."/>
            <person name="Novaes E."/>
            <person name="Collevatti R.G."/>
        </authorList>
    </citation>
    <scope>NUCLEOTIDE SEQUENCE [LARGE SCALE GENOMIC DNA]</scope>
    <source>
        <strain evidence="23">cv. UFG-1</strain>
    </source>
</reference>
<evidence type="ECO:0000256" key="18">
    <source>
        <dbReference type="PROSITE-ProRule" id="PRU10141"/>
    </source>
</evidence>
<keyword evidence="12" id="KW-1015">Disulfide bond</keyword>
<dbReference type="InterPro" id="IPR001480">
    <property type="entry name" value="Bulb-type_lectin_dom"/>
</dbReference>
<comment type="catalytic activity">
    <reaction evidence="15 17">
        <text>L-threonyl-[protein] + ATP = O-phospho-L-threonyl-[protein] + ADP + H(+)</text>
        <dbReference type="Rhea" id="RHEA:46608"/>
        <dbReference type="Rhea" id="RHEA-COMP:11060"/>
        <dbReference type="Rhea" id="RHEA-COMP:11605"/>
        <dbReference type="ChEBI" id="CHEBI:15378"/>
        <dbReference type="ChEBI" id="CHEBI:30013"/>
        <dbReference type="ChEBI" id="CHEBI:30616"/>
        <dbReference type="ChEBI" id="CHEBI:61977"/>
        <dbReference type="ChEBI" id="CHEBI:456216"/>
        <dbReference type="EC" id="2.7.11.1"/>
    </reaction>
</comment>
<dbReference type="PROSITE" id="PS50011">
    <property type="entry name" value="PROTEIN_KINASE_DOM"/>
    <property type="match status" value="1"/>
</dbReference>
<dbReference type="FunFam" id="3.30.200.20:FF:000178">
    <property type="entry name" value="serine/threonine-protein kinase PBS1-like"/>
    <property type="match status" value="1"/>
</dbReference>
<evidence type="ECO:0000256" key="5">
    <source>
        <dbReference type="ARBA" id="ARBA00022692"/>
    </source>
</evidence>
<feature type="domain" description="Apple" evidence="21">
    <location>
        <begin position="350"/>
        <end position="427"/>
    </location>
</feature>
<name>A0A2G9H3N1_9LAMI</name>
<dbReference type="PROSITE" id="PS00108">
    <property type="entry name" value="PROTEIN_KINASE_ST"/>
    <property type="match status" value="1"/>
</dbReference>
<protein>
    <recommendedName>
        <fullName evidence="17">Receptor-like serine/threonine-protein kinase</fullName>
        <ecNumber evidence="17">2.7.11.1</ecNumber>
    </recommendedName>
</protein>
<evidence type="ECO:0000256" key="16">
    <source>
        <dbReference type="ARBA" id="ARBA00048679"/>
    </source>
</evidence>
<keyword evidence="23" id="KW-1185">Reference proteome</keyword>
<evidence type="ECO:0000256" key="1">
    <source>
        <dbReference type="ARBA" id="ARBA00004167"/>
    </source>
</evidence>
<organism evidence="22 23">
    <name type="scientific">Handroanthus impetiginosus</name>
    <dbReference type="NCBI Taxonomy" id="429701"/>
    <lineage>
        <taxon>Eukaryota</taxon>
        <taxon>Viridiplantae</taxon>
        <taxon>Streptophyta</taxon>
        <taxon>Embryophyta</taxon>
        <taxon>Tracheophyta</taxon>
        <taxon>Spermatophyta</taxon>
        <taxon>Magnoliopsida</taxon>
        <taxon>eudicotyledons</taxon>
        <taxon>Gunneridae</taxon>
        <taxon>Pentapetalae</taxon>
        <taxon>asterids</taxon>
        <taxon>lamiids</taxon>
        <taxon>Lamiales</taxon>
        <taxon>Bignoniaceae</taxon>
        <taxon>Crescentiina</taxon>
        <taxon>Tabebuia alliance</taxon>
        <taxon>Handroanthus</taxon>
    </lineage>
</organism>
<gene>
    <name evidence="22" type="ORF">CDL12_15261</name>
</gene>
<dbReference type="PIRSF" id="PIRSF000641">
    <property type="entry name" value="SRK"/>
    <property type="match status" value="1"/>
</dbReference>
<keyword evidence="10 19" id="KW-1133">Transmembrane helix</keyword>
<feature type="binding site" evidence="18">
    <location>
        <position position="538"/>
    </location>
    <ligand>
        <name>ATP</name>
        <dbReference type="ChEBI" id="CHEBI:30616"/>
    </ligand>
</feature>
<evidence type="ECO:0000256" key="14">
    <source>
        <dbReference type="ARBA" id="ARBA00023180"/>
    </source>
</evidence>
<evidence type="ECO:0000259" key="21">
    <source>
        <dbReference type="PROSITE" id="PS50948"/>
    </source>
</evidence>
<evidence type="ECO:0000256" key="17">
    <source>
        <dbReference type="PIRNR" id="PIRNR000641"/>
    </source>
</evidence>
<comment type="similarity">
    <text evidence="17">Belongs to the protein kinase superfamily. Ser/Thr protein kinase family.</text>
</comment>
<dbReference type="FunFam" id="1.10.510.10:FF:000537">
    <property type="entry name" value="Putative receptor-like protein kinase"/>
    <property type="match status" value="1"/>
</dbReference>
<evidence type="ECO:0000313" key="23">
    <source>
        <dbReference type="Proteomes" id="UP000231279"/>
    </source>
</evidence>
<keyword evidence="2 17" id="KW-0723">Serine/threonine-protein kinase</keyword>
<evidence type="ECO:0000256" key="9">
    <source>
        <dbReference type="ARBA" id="ARBA00022840"/>
    </source>
</evidence>
<dbReference type="InterPro" id="IPR000858">
    <property type="entry name" value="S_locus_glycoprot_dom"/>
</dbReference>
<dbReference type="SUPFAM" id="SSF56112">
    <property type="entry name" value="Protein kinase-like (PK-like)"/>
    <property type="match status" value="1"/>
</dbReference>
<keyword evidence="3" id="KW-0245">EGF-like domain</keyword>
<evidence type="ECO:0000313" key="22">
    <source>
        <dbReference type="EMBL" id="PIN12121.1"/>
    </source>
</evidence>
<dbReference type="InterPro" id="IPR000719">
    <property type="entry name" value="Prot_kinase_dom"/>
</dbReference>
<evidence type="ECO:0000256" key="10">
    <source>
        <dbReference type="ARBA" id="ARBA00022989"/>
    </source>
</evidence>
<dbReference type="PROSITE" id="PS00107">
    <property type="entry name" value="PROTEIN_KINASE_ATP"/>
    <property type="match status" value="1"/>
</dbReference>